<proteinExistence type="predicted"/>
<evidence type="ECO:0000313" key="1">
    <source>
        <dbReference type="EMBL" id="CAI9941934.1"/>
    </source>
</evidence>
<keyword evidence="3" id="KW-1185">Reference proteome</keyword>
<dbReference type="Proteomes" id="UP001642409">
    <property type="component" value="Unassembled WGS sequence"/>
</dbReference>
<evidence type="ECO:0000313" key="2">
    <source>
        <dbReference type="EMBL" id="CAL5993447.1"/>
    </source>
</evidence>
<sequence length="113" mass="12973">MVGITTIASLPPDQRPSIPQYRALSQNSRKYRYVYVTTLSRPPSCVFVNQDSRRISIVNNQSLLRYYRSKSGRDPQCRSNIAAELELKCGDALAHERSKLQSFEHYRSISVHV</sequence>
<reference evidence="1" key="1">
    <citation type="submission" date="2023-06" db="EMBL/GenBank/DDBJ databases">
        <authorList>
            <person name="Kurt Z."/>
        </authorList>
    </citation>
    <scope>NUCLEOTIDE SEQUENCE</scope>
</reference>
<gene>
    <name evidence="2" type="ORF">HINF_LOCUS13069</name>
    <name evidence="1" type="ORF">HINF_LOCUS29579</name>
</gene>
<dbReference type="AlphaFoldDB" id="A0AA86U5P7"/>
<organism evidence="1">
    <name type="scientific">Hexamita inflata</name>
    <dbReference type="NCBI Taxonomy" id="28002"/>
    <lineage>
        <taxon>Eukaryota</taxon>
        <taxon>Metamonada</taxon>
        <taxon>Diplomonadida</taxon>
        <taxon>Hexamitidae</taxon>
        <taxon>Hexamitinae</taxon>
        <taxon>Hexamita</taxon>
    </lineage>
</organism>
<accession>A0AA86U5P7</accession>
<comment type="caution">
    <text evidence="1">The sequence shown here is derived from an EMBL/GenBank/DDBJ whole genome shotgun (WGS) entry which is preliminary data.</text>
</comment>
<protein>
    <submittedName>
        <fullName evidence="2">Hypothetical_protein</fullName>
    </submittedName>
</protein>
<dbReference type="EMBL" id="CATOUU010000697">
    <property type="protein sequence ID" value="CAI9941934.1"/>
    <property type="molecule type" value="Genomic_DNA"/>
</dbReference>
<dbReference type="EMBL" id="CAXDID020000030">
    <property type="protein sequence ID" value="CAL5993447.1"/>
    <property type="molecule type" value="Genomic_DNA"/>
</dbReference>
<name>A0AA86U5P7_9EUKA</name>
<reference evidence="2 3" key="2">
    <citation type="submission" date="2024-07" db="EMBL/GenBank/DDBJ databases">
        <authorList>
            <person name="Akdeniz Z."/>
        </authorList>
    </citation>
    <scope>NUCLEOTIDE SEQUENCE [LARGE SCALE GENOMIC DNA]</scope>
</reference>
<evidence type="ECO:0000313" key="3">
    <source>
        <dbReference type="Proteomes" id="UP001642409"/>
    </source>
</evidence>